<accession>A0ABU1VH64</accession>
<dbReference type="SUPFAM" id="SSF46894">
    <property type="entry name" value="C-terminal effector domain of the bipartite response regulators"/>
    <property type="match status" value="1"/>
</dbReference>
<reference evidence="2 3" key="1">
    <citation type="submission" date="2023-07" db="EMBL/GenBank/DDBJ databases">
        <title>Sorghum-associated microbial communities from plants grown in Nebraska, USA.</title>
        <authorList>
            <person name="Schachtman D."/>
        </authorList>
    </citation>
    <scope>NUCLEOTIDE SEQUENCE [LARGE SCALE GENOMIC DNA]</scope>
    <source>
        <strain evidence="2 3">BE240</strain>
    </source>
</reference>
<dbReference type="SMART" id="SM00421">
    <property type="entry name" value="HTH_LUXR"/>
    <property type="match status" value="1"/>
</dbReference>
<name>A0ABU1VH64_9BURK</name>
<evidence type="ECO:0000313" key="3">
    <source>
        <dbReference type="Proteomes" id="UP001265550"/>
    </source>
</evidence>
<dbReference type="InterPro" id="IPR000792">
    <property type="entry name" value="Tscrpt_reg_LuxR_C"/>
</dbReference>
<evidence type="ECO:0000313" key="2">
    <source>
        <dbReference type="EMBL" id="MDR7096787.1"/>
    </source>
</evidence>
<gene>
    <name evidence="2" type="ORF">J2X09_004544</name>
</gene>
<keyword evidence="3" id="KW-1185">Reference proteome</keyword>
<dbReference type="RefSeq" id="WP_204734444.1">
    <property type="nucleotide sequence ID" value="NZ_JAVDWE010000016.1"/>
</dbReference>
<dbReference type="Gene3D" id="1.10.10.10">
    <property type="entry name" value="Winged helix-like DNA-binding domain superfamily/Winged helix DNA-binding domain"/>
    <property type="match status" value="1"/>
</dbReference>
<proteinExistence type="predicted"/>
<comment type="caution">
    <text evidence="2">The sequence shown here is derived from an EMBL/GenBank/DDBJ whole genome shotgun (WGS) entry which is preliminary data.</text>
</comment>
<feature type="domain" description="HTH luxR-type" evidence="1">
    <location>
        <begin position="311"/>
        <end position="368"/>
    </location>
</feature>
<organism evidence="2 3">
    <name type="scientific">Hydrogenophaga laconesensis</name>
    <dbReference type="NCBI Taxonomy" id="1805971"/>
    <lineage>
        <taxon>Bacteria</taxon>
        <taxon>Pseudomonadati</taxon>
        <taxon>Pseudomonadota</taxon>
        <taxon>Betaproteobacteria</taxon>
        <taxon>Burkholderiales</taxon>
        <taxon>Comamonadaceae</taxon>
        <taxon>Hydrogenophaga</taxon>
    </lineage>
</organism>
<dbReference type="InterPro" id="IPR036388">
    <property type="entry name" value="WH-like_DNA-bd_sf"/>
</dbReference>
<protein>
    <submittedName>
        <fullName evidence="2">DNA-binding CsgD family transcriptional regulator/PAS domain-containing protein</fullName>
    </submittedName>
</protein>
<evidence type="ECO:0000259" key="1">
    <source>
        <dbReference type="SMART" id="SM00421"/>
    </source>
</evidence>
<dbReference type="EMBL" id="JAVDWE010000016">
    <property type="protein sequence ID" value="MDR7096787.1"/>
    <property type="molecule type" value="Genomic_DNA"/>
</dbReference>
<sequence>MRADLEESLTDTVYRTVFEPDAWAEAMRLCAQAFPSNGQTFYFLDKLSGRIRPVALEGVAPRWLAGFNDLYFARDNPWIRVSERLHRPGVVRTNERLDAFLREDGALYRSAYYNEWMRPQGFRHTIGNTLFAEDEVVANVTLLREPGMPTFNRREVAAFERLSRHMTRALRLAVRLEHAEATGRGMAALDHLHHGVALVGRDLRVMYANASMEALLRGTNGLRLREGRLTTGSRATLERLQAMVKAALSPAAGAPPDTLTLAATASSTLSLQASPARGAAGRYLPRQPLALLTATTLQPNDPVSHDALRQLYGCTPSEARLVMGLVSGLTLRAAALAAGTSYETARTTLKRVFIKVGVHSQSQLVARLLRAV</sequence>
<keyword evidence="2" id="KW-0238">DNA-binding</keyword>
<dbReference type="GO" id="GO:0003677">
    <property type="term" value="F:DNA binding"/>
    <property type="evidence" value="ECO:0007669"/>
    <property type="project" value="UniProtKB-KW"/>
</dbReference>
<dbReference type="InterPro" id="IPR016032">
    <property type="entry name" value="Sig_transdc_resp-reg_C-effctor"/>
</dbReference>
<dbReference type="SUPFAM" id="SSF55781">
    <property type="entry name" value="GAF domain-like"/>
    <property type="match status" value="1"/>
</dbReference>
<dbReference type="Proteomes" id="UP001265550">
    <property type="component" value="Unassembled WGS sequence"/>
</dbReference>